<keyword evidence="3" id="KW-0597">Phosphoprotein</keyword>
<dbReference type="Gene3D" id="3.30.559.10">
    <property type="entry name" value="Chloramphenicol acetyltransferase-like domain"/>
    <property type="match status" value="1"/>
</dbReference>
<evidence type="ECO:0000259" key="5">
    <source>
        <dbReference type="PROSITE" id="PS50075"/>
    </source>
</evidence>
<dbReference type="Gene3D" id="3.30.559.30">
    <property type="entry name" value="Nonribosomal peptide synthetase, condensation domain"/>
    <property type="match status" value="1"/>
</dbReference>
<comment type="caution">
    <text evidence="6">The sequence shown here is derived from an EMBL/GenBank/DDBJ whole genome shotgun (WGS) entry which is preliminary data.</text>
</comment>
<dbReference type="OrthoDB" id="2472181at2"/>
<dbReference type="GO" id="GO:0003824">
    <property type="term" value="F:catalytic activity"/>
    <property type="evidence" value="ECO:0007669"/>
    <property type="project" value="InterPro"/>
</dbReference>
<keyword evidence="7" id="KW-1185">Reference proteome</keyword>
<dbReference type="PROSITE" id="PS50075">
    <property type="entry name" value="CARRIER"/>
    <property type="match status" value="1"/>
</dbReference>
<reference evidence="6 7" key="2">
    <citation type="submission" date="2019-09" db="EMBL/GenBank/DDBJ databases">
        <authorList>
            <person name="Jin C."/>
        </authorList>
    </citation>
    <scope>NUCLEOTIDE SEQUENCE [LARGE SCALE GENOMIC DNA]</scope>
    <source>
        <strain evidence="6 7">AN110305</strain>
    </source>
</reference>
<sequence length="536" mass="56536">MPVPTQDDLADQDQHGRAERVLTEICADLLAVDRVSPKDNFFSLGGDSILGVRVAARAAKAGVHFTPQQLLQCRSVGELATVAVIADADTPPPVPAPSPPPAPEATPAGPLQLTPIMRSFLERTPASVGSFIEVQTLEVAPEIDGAAVRAAVDQLVTMHEALRYRFRRNSIGWHVECGDTVDPTIVDTRVLPPLGDAEERAVIVADCEAMQADLDLGRGPLLRVRHYRRGRGRPGLIVVLVHHFVFDNMSIVVLLDDLDTLLADHLAGRSRPASPRPAAWREWSRHLGAMAQSDELGGELGYWTAVLRSGMASTPPRGSAGSAGGIVLRDLDPPRVASVLTASAAEGREAATCAAACGLARWQGTAGAAMMVEGEATPTVYRPGGRGPSVGWFTSLHPVVLPVAPGASVREALPAATDAIRSVPNDGVGYGILRYLTPGFPAVAEFRSLPEPDAIMLHGPSDTGAFDVGVGLLRTRWDFGVNLKGPVASWFPLIIATAVRGGSLRLALASTSTYGQEELAALADEIVAAFAELATE</sequence>
<dbReference type="Pfam" id="PF00550">
    <property type="entry name" value="PP-binding"/>
    <property type="match status" value="1"/>
</dbReference>
<dbReference type="Pfam" id="PF00668">
    <property type="entry name" value="Condensation"/>
    <property type="match status" value="1"/>
</dbReference>
<reference evidence="6 7" key="1">
    <citation type="submission" date="2019-09" db="EMBL/GenBank/DDBJ databases">
        <title>Goodfellowia gen. nov., a new genus of the Pseudonocardineae related to Actinoalloteichus, containing Goodfellowia coeruleoviolacea gen. nov., comb. nov. gen. nov., comb. nov.</title>
        <authorList>
            <person name="Labeda D."/>
        </authorList>
    </citation>
    <scope>NUCLEOTIDE SEQUENCE [LARGE SCALE GENOMIC DNA]</scope>
    <source>
        <strain evidence="6 7">AN110305</strain>
    </source>
</reference>
<dbReference type="PANTHER" id="PTHR45398">
    <property type="match status" value="1"/>
</dbReference>
<evidence type="ECO:0000256" key="2">
    <source>
        <dbReference type="ARBA" id="ARBA00022450"/>
    </source>
</evidence>
<dbReference type="PROSITE" id="PS00012">
    <property type="entry name" value="PHOSPHOPANTETHEINE"/>
    <property type="match status" value="1"/>
</dbReference>
<protein>
    <recommendedName>
        <fullName evidence="5">Carrier domain-containing protein</fullName>
    </recommendedName>
</protein>
<comment type="cofactor">
    <cofactor evidence="1">
        <name>pantetheine 4'-phosphate</name>
        <dbReference type="ChEBI" id="CHEBI:47942"/>
    </cofactor>
</comment>
<accession>A0A5B2XUT1</accession>
<dbReference type="PANTHER" id="PTHR45398:SF1">
    <property type="entry name" value="ENZYME, PUTATIVE (JCVI)-RELATED"/>
    <property type="match status" value="1"/>
</dbReference>
<evidence type="ECO:0000313" key="6">
    <source>
        <dbReference type="EMBL" id="KAA2266639.1"/>
    </source>
</evidence>
<dbReference type="GO" id="GO:0008610">
    <property type="term" value="P:lipid biosynthetic process"/>
    <property type="evidence" value="ECO:0007669"/>
    <property type="project" value="UniProtKB-ARBA"/>
</dbReference>
<dbReference type="SUPFAM" id="SSF47336">
    <property type="entry name" value="ACP-like"/>
    <property type="match status" value="1"/>
</dbReference>
<dbReference type="InterPro" id="IPR009081">
    <property type="entry name" value="PP-bd_ACP"/>
</dbReference>
<gene>
    <name evidence="6" type="ORF">F0L68_02080</name>
</gene>
<dbReference type="EMBL" id="VUOB01000002">
    <property type="protein sequence ID" value="KAA2266639.1"/>
    <property type="molecule type" value="Genomic_DNA"/>
</dbReference>
<dbReference type="InterPro" id="IPR036736">
    <property type="entry name" value="ACP-like_sf"/>
</dbReference>
<dbReference type="SUPFAM" id="SSF52777">
    <property type="entry name" value="CoA-dependent acyltransferases"/>
    <property type="match status" value="2"/>
</dbReference>
<dbReference type="InterPro" id="IPR001242">
    <property type="entry name" value="Condensation_dom"/>
</dbReference>
<dbReference type="AlphaFoldDB" id="A0A5B2XUT1"/>
<evidence type="ECO:0000256" key="3">
    <source>
        <dbReference type="ARBA" id="ARBA00022553"/>
    </source>
</evidence>
<dbReference type="Gene3D" id="1.10.1200.10">
    <property type="entry name" value="ACP-like"/>
    <property type="match status" value="1"/>
</dbReference>
<dbReference type="Proteomes" id="UP000323454">
    <property type="component" value="Unassembled WGS sequence"/>
</dbReference>
<feature type="domain" description="Carrier" evidence="5">
    <location>
        <begin position="13"/>
        <end position="87"/>
    </location>
</feature>
<evidence type="ECO:0000256" key="4">
    <source>
        <dbReference type="SAM" id="MobiDB-lite"/>
    </source>
</evidence>
<evidence type="ECO:0000313" key="7">
    <source>
        <dbReference type="Proteomes" id="UP000323454"/>
    </source>
</evidence>
<dbReference type="InterPro" id="IPR006162">
    <property type="entry name" value="Ppantetheine_attach_site"/>
</dbReference>
<feature type="compositionally biased region" description="Pro residues" evidence="4">
    <location>
        <begin position="90"/>
        <end position="104"/>
    </location>
</feature>
<organism evidence="6 7">
    <name type="scientific">Solihabitans fulvus</name>
    <dbReference type="NCBI Taxonomy" id="1892852"/>
    <lineage>
        <taxon>Bacteria</taxon>
        <taxon>Bacillati</taxon>
        <taxon>Actinomycetota</taxon>
        <taxon>Actinomycetes</taxon>
        <taxon>Pseudonocardiales</taxon>
        <taxon>Pseudonocardiaceae</taxon>
        <taxon>Solihabitans</taxon>
    </lineage>
</organism>
<proteinExistence type="predicted"/>
<dbReference type="InterPro" id="IPR023213">
    <property type="entry name" value="CAT-like_dom_sf"/>
</dbReference>
<name>A0A5B2XUT1_9PSEU</name>
<feature type="region of interest" description="Disordered" evidence="4">
    <location>
        <begin position="90"/>
        <end position="110"/>
    </location>
</feature>
<keyword evidence="2" id="KW-0596">Phosphopantetheine</keyword>
<evidence type="ECO:0000256" key="1">
    <source>
        <dbReference type="ARBA" id="ARBA00001957"/>
    </source>
</evidence>